<evidence type="ECO:0000256" key="5">
    <source>
        <dbReference type="RuleBase" id="RU003796"/>
    </source>
</evidence>
<feature type="region of interest" description="Disordered" evidence="6">
    <location>
        <begin position="59"/>
        <end position="79"/>
    </location>
</feature>
<comment type="subcellular location">
    <subcellularLocation>
        <location evidence="5">Nucleus</location>
    </subcellularLocation>
</comment>
<feature type="compositionally biased region" description="Polar residues" evidence="6">
    <location>
        <begin position="674"/>
        <end position="694"/>
    </location>
</feature>
<feature type="domain" description="E2F/DP family winged-helix DNA-binding" evidence="7">
    <location>
        <begin position="235"/>
        <end position="318"/>
    </location>
</feature>
<gene>
    <name evidence="8" type="ORF">ACHAWU_009962</name>
</gene>
<accession>A0ABD3LYM6</accession>
<dbReference type="CDD" id="cd14660">
    <property type="entry name" value="E2F_DD"/>
    <property type="match status" value="1"/>
</dbReference>
<feature type="compositionally biased region" description="Polar residues" evidence="6">
    <location>
        <begin position="610"/>
        <end position="619"/>
    </location>
</feature>
<feature type="region of interest" description="Disordered" evidence="6">
    <location>
        <begin position="1"/>
        <end position="44"/>
    </location>
</feature>
<feature type="region of interest" description="Disordered" evidence="6">
    <location>
        <begin position="505"/>
        <end position="574"/>
    </location>
</feature>
<sequence length="776" mass="84209">MHYHGHGHRDHGNMPPPPPGYVLVPAQPTENVSSGHNPASGKSSPTLATIAAAAVTPDTQCNPQSKHHHFVSNQQHHSSIYQQNQAHNLHYYPNQNMHQHQEQQLPSHPQYTQGIPSGLASDGRGGDSTPSRGSNGSHASSHLSPAVSSSYLPAPMYRGGNKLSSSQPTPIRSSRHGSNNETPTKPSPQFVKPESSPFKTEPPTVHAGAHMEASDSGSTESESIFPPSLMNTNTRFDSSLGLLTKKFVFLLKRAASHGRLNNGTRIGLKAEGGEGTLDLNAAARELQVQKRRIYDITNVLEGIGLIEKRTKNHIAWMGDKPQAASTSITIVGKPSKDDSPDSPPHIIRHNESAGLDDMLSTNGDEKSLASDVDALKREEQDLDRYIAYMSSLVQSYSKSHQTENGDGGNGTNPWMYITKDELTSLSSLHEDTVIAVRAPAGTTLEVPNPDEGMRPGVRKFQMFLKSPGSEKIDVLLVQYGATVQNEGGLIESEKVVSAIDTSAPNAKKVPAAKKTGRKRKASKVEKSEKPAKPLKPRANKRSKASKDAKSNQPEQIANDDMPLSYKPTVEPMTPKIPAPLLHQLAAPDAANSCDPSQSSYFGSWEQYTSSFPVSESKVGNNGVGRRSSRDQRDERNGDNDSSSTDAESMGFGSPPRNHPTRESALSRFKRELEPSSSSSIVTHSDNSHSNSLPTTPDREDEMRDDSGRNVDHPLSPTKSILKSPRMLLNSPVLNSTEGGSFDFMDQHFDDDLENAGAFFGVPMSPNNDEFLNFPSH</sequence>
<feature type="compositionally biased region" description="Basic and acidic residues" evidence="6">
    <location>
        <begin position="696"/>
        <end position="711"/>
    </location>
</feature>
<dbReference type="PANTHER" id="PTHR12081">
    <property type="entry name" value="TRANSCRIPTION FACTOR E2F"/>
    <property type="match status" value="1"/>
</dbReference>
<feature type="compositionally biased region" description="Polar residues" evidence="6">
    <location>
        <begin position="98"/>
        <end position="115"/>
    </location>
</feature>
<keyword evidence="5" id="KW-0539">Nucleus</keyword>
<dbReference type="Gene3D" id="6.10.250.540">
    <property type="match status" value="1"/>
</dbReference>
<dbReference type="InterPro" id="IPR015633">
    <property type="entry name" value="E2F"/>
</dbReference>
<dbReference type="SUPFAM" id="SSF46785">
    <property type="entry name" value="Winged helix' DNA-binding domain"/>
    <property type="match status" value="1"/>
</dbReference>
<dbReference type="Pfam" id="PF16421">
    <property type="entry name" value="E2F_CC-MB"/>
    <property type="match status" value="1"/>
</dbReference>
<dbReference type="PANTHER" id="PTHR12081:SF18">
    <property type="entry name" value="TRANSCRIPTION FACTOR E2F2-RELATED"/>
    <property type="match status" value="1"/>
</dbReference>
<evidence type="ECO:0000313" key="9">
    <source>
        <dbReference type="Proteomes" id="UP001530293"/>
    </source>
</evidence>
<evidence type="ECO:0000256" key="6">
    <source>
        <dbReference type="SAM" id="MobiDB-lite"/>
    </source>
</evidence>
<proteinExistence type="inferred from homology"/>
<feature type="compositionally biased region" description="Basic residues" evidence="6">
    <location>
        <begin position="532"/>
        <end position="543"/>
    </location>
</feature>
<name>A0ABD3LYM6_9STRA</name>
<dbReference type="GO" id="GO:0003677">
    <property type="term" value="F:DNA binding"/>
    <property type="evidence" value="ECO:0007669"/>
    <property type="project" value="UniProtKB-KW"/>
</dbReference>
<evidence type="ECO:0000256" key="2">
    <source>
        <dbReference type="ARBA" id="ARBA00023015"/>
    </source>
</evidence>
<evidence type="ECO:0000259" key="7">
    <source>
        <dbReference type="SMART" id="SM01372"/>
    </source>
</evidence>
<protein>
    <recommendedName>
        <fullName evidence="7">E2F/DP family winged-helix DNA-binding domain-containing protein</fullName>
    </recommendedName>
</protein>
<dbReference type="InterPro" id="IPR036388">
    <property type="entry name" value="WH-like_DNA-bd_sf"/>
</dbReference>
<dbReference type="Proteomes" id="UP001530293">
    <property type="component" value="Unassembled WGS sequence"/>
</dbReference>
<feature type="region of interest" description="Disordered" evidence="6">
    <location>
        <begin position="98"/>
        <end position="226"/>
    </location>
</feature>
<dbReference type="SUPFAM" id="SSF144074">
    <property type="entry name" value="E2F-DP heterodimerization region"/>
    <property type="match status" value="1"/>
</dbReference>
<comment type="caution">
    <text evidence="8">The sequence shown here is derived from an EMBL/GenBank/DDBJ whole genome shotgun (WGS) entry which is preliminary data.</text>
</comment>
<reference evidence="8 9" key="1">
    <citation type="submission" date="2024-10" db="EMBL/GenBank/DDBJ databases">
        <title>Updated reference genomes for cyclostephanoid diatoms.</title>
        <authorList>
            <person name="Roberts W.R."/>
            <person name="Alverson A.J."/>
        </authorList>
    </citation>
    <scope>NUCLEOTIDE SEQUENCE [LARGE SCALE GENOMIC DNA]</scope>
    <source>
        <strain evidence="8 9">AJA232-27</strain>
    </source>
</reference>
<dbReference type="Pfam" id="PF02319">
    <property type="entry name" value="WHD_E2F_TDP"/>
    <property type="match status" value="1"/>
</dbReference>
<organism evidence="8 9">
    <name type="scientific">Discostella pseudostelligera</name>
    <dbReference type="NCBI Taxonomy" id="259834"/>
    <lineage>
        <taxon>Eukaryota</taxon>
        <taxon>Sar</taxon>
        <taxon>Stramenopiles</taxon>
        <taxon>Ochrophyta</taxon>
        <taxon>Bacillariophyta</taxon>
        <taxon>Coscinodiscophyceae</taxon>
        <taxon>Thalassiosirophycidae</taxon>
        <taxon>Stephanodiscales</taxon>
        <taxon>Stephanodiscaceae</taxon>
        <taxon>Discostella</taxon>
    </lineage>
</organism>
<dbReference type="SMART" id="SM01372">
    <property type="entry name" value="E2F_TDP"/>
    <property type="match status" value="1"/>
</dbReference>
<dbReference type="EMBL" id="JALLBG020000303">
    <property type="protein sequence ID" value="KAL3756568.1"/>
    <property type="molecule type" value="Genomic_DNA"/>
</dbReference>
<feature type="compositionally biased region" description="Basic and acidic residues" evidence="6">
    <location>
        <begin position="522"/>
        <end position="531"/>
    </location>
</feature>
<evidence type="ECO:0000256" key="4">
    <source>
        <dbReference type="ARBA" id="ARBA00023163"/>
    </source>
</evidence>
<dbReference type="InterPro" id="IPR037241">
    <property type="entry name" value="E2F-DP_heterodim"/>
</dbReference>
<feature type="compositionally biased region" description="Basic and acidic residues" evidence="6">
    <location>
        <begin position="627"/>
        <end position="638"/>
    </location>
</feature>
<feature type="compositionally biased region" description="Polar residues" evidence="6">
    <location>
        <begin position="162"/>
        <end position="184"/>
    </location>
</feature>
<evidence type="ECO:0000256" key="3">
    <source>
        <dbReference type="ARBA" id="ARBA00023125"/>
    </source>
</evidence>
<dbReference type="Gene3D" id="1.10.10.10">
    <property type="entry name" value="Winged helix-like DNA-binding domain superfamily/Winged helix DNA-binding domain"/>
    <property type="match status" value="1"/>
</dbReference>
<comment type="similarity">
    <text evidence="1 5">Belongs to the E2F/DP family.</text>
</comment>
<feature type="compositionally biased region" description="Polar residues" evidence="6">
    <location>
        <begin position="28"/>
        <end position="44"/>
    </location>
</feature>
<feature type="region of interest" description="Disordered" evidence="6">
    <location>
        <begin position="333"/>
        <end position="365"/>
    </location>
</feature>
<keyword evidence="3 5" id="KW-0238">DNA-binding</keyword>
<evidence type="ECO:0000256" key="1">
    <source>
        <dbReference type="ARBA" id="ARBA00010940"/>
    </source>
</evidence>
<dbReference type="InterPro" id="IPR032198">
    <property type="entry name" value="E2F_CC-MB"/>
</dbReference>
<keyword evidence="2 5" id="KW-0805">Transcription regulation</keyword>
<evidence type="ECO:0000313" key="8">
    <source>
        <dbReference type="EMBL" id="KAL3756568.1"/>
    </source>
</evidence>
<feature type="compositionally biased region" description="Low complexity" evidence="6">
    <location>
        <begin position="137"/>
        <end position="150"/>
    </location>
</feature>
<feature type="compositionally biased region" description="Basic residues" evidence="6">
    <location>
        <begin position="510"/>
        <end position="521"/>
    </location>
</feature>
<dbReference type="InterPro" id="IPR003316">
    <property type="entry name" value="E2F_WHTH_DNA-bd_dom"/>
</dbReference>
<dbReference type="InterPro" id="IPR036390">
    <property type="entry name" value="WH_DNA-bd_sf"/>
</dbReference>
<dbReference type="AlphaFoldDB" id="A0ABD3LYM6"/>
<dbReference type="GO" id="GO:0005634">
    <property type="term" value="C:nucleus"/>
    <property type="evidence" value="ECO:0007669"/>
    <property type="project" value="UniProtKB-SubCell"/>
</dbReference>
<feature type="region of interest" description="Disordered" evidence="6">
    <location>
        <begin position="610"/>
        <end position="718"/>
    </location>
</feature>
<keyword evidence="9" id="KW-1185">Reference proteome</keyword>
<dbReference type="FunFam" id="1.10.10.10:FF:000008">
    <property type="entry name" value="E2F transcription factor 1"/>
    <property type="match status" value="1"/>
</dbReference>
<keyword evidence="4 5" id="KW-0804">Transcription</keyword>